<dbReference type="AlphaFoldDB" id="A0A0W8FUC4"/>
<dbReference type="Pfam" id="PF17253">
    <property type="entry name" value="DUF5320"/>
    <property type="match status" value="1"/>
</dbReference>
<evidence type="ECO:0000256" key="1">
    <source>
        <dbReference type="SAM" id="Coils"/>
    </source>
</evidence>
<name>A0A0W8FUC4_9ZZZZ</name>
<accession>A0A0W8FUC4</accession>
<organism evidence="2">
    <name type="scientific">hydrocarbon metagenome</name>
    <dbReference type="NCBI Taxonomy" id="938273"/>
    <lineage>
        <taxon>unclassified sequences</taxon>
        <taxon>metagenomes</taxon>
        <taxon>ecological metagenomes</taxon>
    </lineage>
</organism>
<sequence length="124" mass="12992">MPRGDATGPMGMGPMTGRGAGYCAGFGVPGYMNKFGGRGFGMGFGRGAGFGGRGARGGGFGFRNRFYATGVPGWAWAGSTMSAPYQKIDPATEKQALNNQAEILKTELDAIKKRLDELNTEAQK</sequence>
<feature type="coiled-coil region" evidence="1">
    <location>
        <begin position="94"/>
        <end position="121"/>
    </location>
</feature>
<dbReference type="InterPro" id="IPR035205">
    <property type="entry name" value="DUF5320"/>
</dbReference>
<protein>
    <recommendedName>
        <fullName evidence="3">DUF5320 domain-containing protein</fullName>
    </recommendedName>
</protein>
<evidence type="ECO:0000313" key="2">
    <source>
        <dbReference type="EMBL" id="KUG24361.1"/>
    </source>
</evidence>
<reference evidence="2" key="1">
    <citation type="journal article" date="2015" name="Proc. Natl. Acad. Sci. U.S.A.">
        <title>Networks of energetic and metabolic interactions define dynamics in microbial communities.</title>
        <authorList>
            <person name="Embree M."/>
            <person name="Liu J.K."/>
            <person name="Al-Bassam M.M."/>
            <person name="Zengler K."/>
        </authorList>
    </citation>
    <scope>NUCLEOTIDE SEQUENCE</scope>
</reference>
<dbReference type="EMBL" id="LNQE01000850">
    <property type="protein sequence ID" value="KUG24361.1"/>
    <property type="molecule type" value="Genomic_DNA"/>
</dbReference>
<proteinExistence type="predicted"/>
<evidence type="ECO:0008006" key="3">
    <source>
        <dbReference type="Google" id="ProtNLM"/>
    </source>
</evidence>
<keyword evidence="1" id="KW-0175">Coiled coil</keyword>
<comment type="caution">
    <text evidence="2">The sequence shown here is derived from an EMBL/GenBank/DDBJ whole genome shotgun (WGS) entry which is preliminary data.</text>
</comment>
<gene>
    <name evidence="2" type="ORF">ASZ90_005826</name>
</gene>